<name>A0A5N7MSW8_9HYPH</name>
<proteinExistence type="predicted"/>
<organism evidence="2 3">
    <name type="scientific">Microvirga tunisiensis</name>
    <dbReference type="NCBI Taxonomy" id="2108360"/>
    <lineage>
        <taxon>Bacteria</taxon>
        <taxon>Pseudomonadati</taxon>
        <taxon>Pseudomonadota</taxon>
        <taxon>Alphaproteobacteria</taxon>
        <taxon>Hyphomicrobiales</taxon>
        <taxon>Methylobacteriaceae</taxon>
        <taxon>Microvirga</taxon>
    </lineage>
</organism>
<dbReference type="AlphaFoldDB" id="A0A5N7MSW8"/>
<protein>
    <submittedName>
        <fullName evidence="2">Uncharacterized protein</fullName>
    </submittedName>
</protein>
<gene>
    <name evidence="2" type="ORF">FS320_34815</name>
</gene>
<feature type="region of interest" description="Disordered" evidence="1">
    <location>
        <begin position="109"/>
        <end position="128"/>
    </location>
</feature>
<accession>A0A5N7MSW8</accession>
<reference evidence="2 3" key="1">
    <citation type="journal article" date="2019" name="Syst. Appl. Microbiol.">
        <title>Microvirga tunisiensis sp. nov., a root nodule symbiotic bacterium isolated from Lupinus micranthus and L. luteus grown in Northern Tunisia.</title>
        <authorList>
            <person name="Msaddak A."/>
            <person name="Rejili M."/>
            <person name="Duran D."/>
            <person name="Mars M."/>
            <person name="Palacios J.M."/>
            <person name="Ruiz-Argueso T."/>
            <person name="Rey L."/>
            <person name="Imperial J."/>
        </authorList>
    </citation>
    <scope>NUCLEOTIDE SEQUENCE [LARGE SCALE GENOMIC DNA]</scope>
    <source>
        <strain evidence="2 3">Lmie10</strain>
    </source>
</reference>
<evidence type="ECO:0000313" key="2">
    <source>
        <dbReference type="EMBL" id="MPR30087.1"/>
    </source>
</evidence>
<dbReference type="RefSeq" id="WP_152716950.1">
    <property type="nucleotide sequence ID" value="NZ_VOSJ01000333.1"/>
</dbReference>
<sequence length="128" mass="14648">MGQTLDQAINIICRRKLLNCEPENQPVRGLIFQDENDLIACALTFNDDIEIEGTLVIMPPVLRSEVEALVEQMSMEDRVAWIELLGMRFWDSDDERAFNEELDAVWRRSSTAAPSRLEPQAEPPCLSR</sequence>
<keyword evidence="3" id="KW-1185">Reference proteome</keyword>
<dbReference type="EMBL" id="VOSK01000308">
    <property type="protein sequence ID" value="MPR30087.1"/>
    <property type="molecule type" value="Genomic_DNA"/>
</dbReference>
<evidence type="ECO:0000313" key="3">
    <source>
        <dbReference type="Proteomes" id="UP000403266"/>
    </source>
</evidence>
<evidence type="ECO:0000256" key="1">
    <source>
        <dbReference type="SAM" id="MobiDB-lite"/>
    </source>
</evidence>
<dbReference type="Proteomes" id="UP000403266">
    <property type="component" value="Unassembled WGS sequence"/>
</dbReference>
<comment type="caution">
    <text evidence="2">The sequence shown here is derived from an EMBL/GenBank/DDBJ whole genome shotgun (WGS) entry which is preliminary data.</text>
</comment>
<dbReference type="OrthoDB" id="10005638at2"/>